<dbReference type="KEGG" id="hhk:HH1059_19980"/>
<dbReference type="CDD" id="cd02440">
    <property type="entry name" value="AdoMet_MTases"/>
    <property type="match status" value="1"/>
</dbReference>
<sequence length="121" mass="12842">MLAERGYPVTAVDASAVGLEKARRLAAERGVSLETVHADLAEHPIKPGAWAGIVSIFGHLPSGIRPAVHRRAARGLRPGGILLLEAYTPQQLAYGTGGPPTAEMMMDLDSLRTELPGLIRL</sequence>
<dbReference type="Proteomes" id="UP000218890">
    <property type="component" value="Chromosome"/>
</dbReference>
<dbReference type="Pfam" id="PF13649">
    <property type="entry name" value="Methyltransf_25"/>
    <property type="match status" value="1"/>
</dbReference>
<reference evidence="2" key="1">
    <citation type="submission" date="2016-02" db="EMBL/GenBank/DDBJ databases">
        <title>Halorhodospira halochloris DSM-1059 complete genome, version 2.</title>
        <authorList>
            <person name="Tsukatani Y."/>
        </authorList>
    </citation>
    <scope>NUCLEOTIDE SEQUENCE</scope>
    <source>
        <strain evidence="2">DSM 1059</strain>
    </source>
</reference>
<protein>
    <recommendedName>
        <fullName evidence="1">Methyltransferase domain-containing protein</fullName>
    </recommendedName>
</protein>
<feature type="domain" description="Methyltransferase" evidence="1">
    <location>
        <begin position="2"/>
        <end position="80"/>
    </location>
</feature>
<evidence type="ECO:0000313" key="3">
    <source>
        <dbReference type="Proteomes" id="UP000218890"/>
    </source>
</evidence>
<name>A0A2Z6EZT8_HALHR</name>
<dbReference type="InterPro" id="IPR029063">
    <property type="entry name" value="SAM-dependent_MTases_sf"/>
</dbReference>
<dbReference type="AlphaFoldDB" id="A0A2Z6EZT8"/>
<accession>A0A2Z6EZT8</accession>
<gene>
    <name evidence="2" type="ORF">HH1059_19980</name>
</gene>
<dbReference type="Gene3D" id="3.40.50.150">
    <property type="entry name" value="Vaccinia Virus protein VP39"/>
    <property type="match status" value="1"/>
</dbReference>
<organism evidence="2 3">
    <name type="scientific">Halorhodospira halochloris</name>
    <name type="common">Ectothiorhodospira halochloris</name>
    <dbReference type="NCBI Taxonomy" id="1052"/>
    <lineage>
        <taxon>Bacteria</taxon>
        <taxon>Pseudomonadati</taxon>
        <taxon>Pseudomonadota</taxon>
        <taxon>Gammaproteobacteria</taxon>
        <taxon>Chromatiales</taxon>
        <taxon>Ectothiorhodospiraceae</taxon>
        <taxon>Halorhodospira</taxon>
    </lineage>
</organism>
<evidence type="ECO:0000259" key="1">
    <source>
        <dbReference type="Pfam" id="PF13649"/>
    </source>
</evidence>
<keyword evidence="3" id="KW-1185">Reference proteome</keyword>
<dbReference type="EMBL" id="AP017372">
    <property type="protein sequence ID" value="BBE11141.1"/>
    <property type="molecule type" value="Genomic_DNA"/>
</dbReference>
<dbReference type="SUPFAM" id="SSF53335">
    <property type="entry name" value="S-adenosyl-L-methionine-dependent methyltransferases"/>
    <property type="match status" value="1"/>
</dbReference>
<dbReference type="InterPro" id="IPR041698">
    <property type="entry name" value="Methyltransf_25"/>
</dbReference>
<proteinExistence type="predicted"/>
<evidence type="ECO:0000313" key="2">
    <source>
        <dbReference type="EMBL" id="BBE11141.1"/>
    </source>
</evidence>